<keyword evidence="1" id="KW-0812">Transmembrane</keyword>
<keyword evidence="1" id="KW-0472">Membrane</keyword>
<accession>A0A0A9H609</accession>
<evidence type="ECO:0000256" key="1">
    <source>
        <dbReference type="SAM" id="Phobius"/>
    </source>
</evidence>
<sequence>MACWSQGIHQLQVVLLCSLVLFLGLWQMS</sequence>
<dbReference type="EMBL" id="GBRH01165729">
    <property type="protein sequence ID" value="JAE32167.1"/>
    <property type="molecule type" value="Transcribed_RNA"/>
</dbReference>
<organism evidence="2">
    <name type="scientific">Arundo donax</name>
    <name type="common">Giant reed</name>
    <name type="synonym">Donax arundinaceus</name>
    <dbReference type="NCBI Taxonomy" id="35708"/>
    <lineage>
        <taxon>Eukaryota</taxon>
        <taxon>Viridiplantae</taxon>
        <taxon>Streptophyta</taxon>
        <taxon>Embryophyta</taxon>
        <taxon>Tracheophyta</taxon>
        <taxon>Spermatophyta</taxon>
        <taxon>Magnoliopsida</taxon>
        <taxon>Liliopsida</taxon>
        <taxon>Poales</taxon>
        <taxon>Poaceae</taxon>
        <taxon>PACMAD clade</taxon>
        <taxon>Arundinoideae</taxon>
        <taxon>Arundineae</taxon>
        <taxon>Arundo</taxon>
    </lineage>
</organism>
<name>A0A0A9H609_ARUDO</name>
<protein>
    <submittedName>
        <fullName evidence="2">Uncharacterized protein</fullName>
    </submittedName>
</protein>
<evidence type="ECO:0000313" key="2">
    <source>
        <dbReference type="EMBL" id="JAE32167.1"/>
    </source>
</evidence>
<reference evidence="2" key="2">
    <citation type="journal article" date="2015" name="Data Brief">
        <title>Shoot transcriptome of the giant reed, Arundo donax.</title>
        <authorList>
            <person name="Barrero R.A."/>
            <person name="Guerrero F.D."/>
            <person name="Moolhuijzen P."/>
            <person name="Goolsby J.A."/>
            <person name="Tidwell J."/>
            <person name="Bellgard S.E."/>
            <person name="Bellgard M.I."/>
        </authorList>
    </citation>
    <scope>NUCLEOTIDE SEQUENCE</scope>
    <source>
        <tissue evidence="2">Shoot tissue taken approximately 20 cm above the soil surface</tissue>
    </source>
</reference>
<keyword evidence="1" id="KW-1133">Transmembrane helix</keyword>
<feature type="transmembrane region" description="Helical" evidence="1">
    <location>
        <begin position="6"/>
        <end position="26"/>
    </location>
</feature>
<dbReference type="AlphaFoldDB" id="A0A0A9H609"/>
<proteinExistence type="predicted"/>
<reference evidence="2" key="1">
    <citation type="submission" date="2014-09" db="EMBL/GenBank/DDBJ databases">
        <authorList>
            <person name="Magalhaes I.L.F."/>
            <person name="Oliveira U."/>
            <person name="Santos F.R."/>
            <person name="Vidigal T.H.D.A."/>
            <person name="Brescovit A.D."/>
            <person name="Santos A.J."/>
        </authorList>
    </citation>
    <scope>NUCLEOTIDE SEQUENCE</scope>
    <source>
        <tissue evidence="2">Shoot tissue taken approximately 20 cm above the soil surface</tissue>
    </source>
</reference>